<accession>A0AAN7QV14</accession>
<comment type="similarity">
    <text evidence="1 3">Belongs to the sulfotransferase 1 family.</text>
</comment>
<dbReference type="AlphaFoldDB" id="A0AAN7QV14"/>
<dbReference type="Proteomes" id="UP001345219">
    <property type="component" value="Chromosome 14"/>
</dbReference>
<reference evidence="5 6" key="1">
    <citation type="journal article" date="2023" name="Hortic Res">
        <title>Pangenome of water caltrop reveals structural variations and asymmetric subgenome divergence after allopolyploidization.</title>
        <authorList>
            <person name="Zhang X."/>
            <person name="Chen Y."/>
            <person name="Wang L."/>
            <person name="Yuan Y."/>
            <person name="Fang M."/>
            <person name="Shi L."/>
            <person name="Lu R."/>
            <person name="Comes H.P."/>
            <person name="Ma Y."/>
            <person name="Chen Y."/>
            <person name="Huang G."/>
            <person name="Zhou Y."/>
            <person name="Zheng Z."/>
            <person name="Qiu Y."/>
        </authorList>
    </citation>
    <scope>NUCLEOTIDE SEQUENCE [LARGE SCALE GENOMIC DNA]</scope>
    <source>
        <tissue evidence="5">Roots</tissue>
    </source>
</reference>
<dbReference type="PANTHER" id="PTHR11783">
    <property type="entry name" value="SULFOTRANSFERASE SULT"/>
    <property type="match status" value="1"/>
</dbReference>
<name>A0AAN7QV14_9MYRT</name>
<evidence type="ECO:0000256" key="3">
    <source>
        <dbReference type="RuleBase" id="RU361155"/>
    </source>
</evidence>
<keyword evidence="6" id="KW-1185">Reference proteome</keyword>
<evidence type="ECO:0000256" key="2">
    <source>
        <dbReference type="ARBA" id="ARBA00022679"/>
    </source>
</evidence>
<dbReference type="SUPFAM" id="SSF52540">
    <property type="entry name" value="P-loop containing nucleoside triphosphate hydrolases"/>
    <property type="match status" value="1"/>
</dbReference>
<dbReference type="EC" id="2.8.2.-" evidence="3"/>
<evidence type="ECO:0000256" key="1">
    <source>
        <dbReference type="ARBA" id="ARBA00005771"/>
    </source>
</evidence>
<feature type="domain" description="Sulfotransferase" evidence="4">
    <location>
        <begin position="69"/>
        <end position="326"/>
    </location>
</feature>
<dbReference type="InterPro" id="IPR027417">
    <property type="entry name" value="P-loop_NTPase"/>
</dbReference>
<protein>
    <recommendedName>
        <fullName evidence="3">Sulfotransferase</fullName>
        <ecNumber evidence="3">2.8.2.-</ecNumber>
    </recommendedName>
</protein>
<organism evidence="5 6">
    <name type="scientific">Trapa incisa</name>
    <dbReference type="NCBI Taxonomy" id="236973"/>
    <lineage>
        <taxon>Eukaryota</taxon>
        <taxon>Viridiplantae</taxon>
        <taxon>Streptophyta</taxon>
        <taxon>Embryophyta</taxon>
        <taxon>Tracheophyta</taxon>
        <taxon>Spermatophyta</taxon>
        <taxon>Magnoliopsida</taxon>
        <taxon>eudicotyledons</taxon>
        <taxon>Gunneridae</taxon>
        <taxon>Pentapetalae</taxon>
        <taxon>rosids</taxon>
        <taxon>malvids</taxon>
        <taxon>Myrtales</taxon>
        <taxon>Lythraceae</taxon>
        <taxon>Trapa</taxon>
    </lineage>
</organism>
<gene>
    <name evidence="5" type="ORF">SAY87_018208</name>
</gene>
<proteinExistence type="inferred from homology"/>
<comment type="caution">
    <text evidence="5">The sequence shown here is derived from an EMBL/GenBank/DDBJ whole genome shotgun (WGS) entry which is preliminary data.</text>
</comment>
<dbReference type="Gene3D" id="3.40.50.300">
    <property type="entry name" value="P-loop containing nucleotide triphosphate hydrolases"/>
    <property type="match status" value="1"/>
</dbReference>
<evidence type="ECO:0000313" key="6">
    <source>
        <dbReference type="Proteomes" id="UP001345219"/>
    </source>
</evidence>
<evidence type="ECO:0000259" key="4">
    <source>
        <dbReference type="Pfam" id="PF00685"/>
    </source>
</evidence>
<dbReference type="EMBL" id="JAXIOK010000002">
    <property type="protein sequence ID" value="KAK4778021.1"/>
    <property type="molecule type" value="Genomic_DNA"/>
</dbReference>
<sequence length="330" mass="38057">MTAPEDQSTPLPNFIQAQNLTDECRQLLLSLPSEKGWWSPSIHLYQGFWHKTRFMDGVLSTQRNFKALDSDVLLITTPKSGTTWLKALLFALLNRPSYSRSSNYPLFHKSPHEVVRSLEVDLYVDNPDPDLSSISSPRLFSSHLPFGSLPESVVSSKCKLVYLCRNPKDTFVSLWHFMNQVRLEDNLGANPMEEAFEMFCRGVSAFGPFWDHVLGYYKASLEMPNKVMFLKYEDMKERPVEELRRVAGFLGCPFSENQDEPVNEILRLCSFDRLSRLEVNQNGKLYNGVDKKFFFRKGEVGDWINNLSPEMAERLDRITEERFSGLGLKF</sequence>
<dbReference type="InterPro" id="IPR000863">
    <property type="entry name" value="Sulfotransferase_dom"/>
</dbReference>
<keyword evidence="2 3" id="KW-0808">Transferase</keyword>
<evidence type="ECO:0000313" key="5">
    <source>
        <dbReference type="EMBL" id="KAK4778021.1"/>
    </source>
</evidence>
<dbReference type="GO" id="GO:0008146">
    <property type="term" value="F:sulfotransferase activity"/>
    <property type="evidence" value="ECO:0007669"/>
    <property type="project" value="InterPro"/>
</dbReference>
<dbReference type="Pfam" id="PF00685">
    <property type="entry name" value="Sulfotransfer_1"/>
    <property type="match status" value="1"/>
</dbReference>